<evidence type="ECO:0000259" key="7">
    <source>
        <dbReference type="Pfam" id="PF21077"/>
    </source>
</evidence>
<keyword evidence="2" id="KW-0175">Coiled coil</keyword>
<dbReference type="InterPro" id="IPR049056">
    <property type="entry name" value="NAD_Glu_DH_HM3"/>
</dbReference>
<evidence type="ECO:0000256" key="2">
    <source>
        <dbReference type="SAM" id="Coils"/>
    </source>
</evidence>
<gene>
    <name evidence="8" type="primary">gdh2</name>
    <name evidence="8" type="ORF">HMF8227_01422</name>
</gene>
<dbReference type="PIRSF" id="PIRSF036761">
    <property type="entry name" value="GDH_Mll4104"/>
    <property type="match status" value="1"/>
</dbReference>
<dbReference type="OrthoDB" id="9758052at2"/>
<dbReference type="SUPFAM" id="SSF53223">
    <property type="entry name" value="Aminoacid dehydrogenase-like, N-terminal domain"/>
    <property type="match status" value="1"/>
</dbReference>
<dbReference type="InterPro" id="IPR049058">
    <property type="entry name" value="NAD_Glu_DH_HM2"/>
</dbReference>
<dbReference type="RefSeq" id="WP_109339513.1">
    <property type="nucleotide sequence ID" value="NZ_CP029347.1"/>
</dbReference>
<dbReference type="Gene3D" id="3.40.50.720">
    <property type="entry name" value="NAD(P)-binding Rossmann-like Domain"/>
    <property type="match status" value="1"/>
</dbReference>
<feature type="domain" description="NAD-glutamate dehydrogenase N-terminal ACT1" evidence="5">
    <location>
        <begin position="34"/>
        <end position="174"/>
    </location>
</feature>
<dbReference type="PANTHER" id="PTHR43403">
    <property type="entry name" value="NAD-SPECIFIC GLUTAMATE DEHYDROGENASE"/>
    <property type="match status" value="1"/>
</dbReference>
<evidence type="ECO:0000256" key="1">
    <source>
        <dbReference type="ARBA" id="ARBA00023002"/>
    </source>
</evidence>
<dbReference type="InterPro" id="IPR007780">
    <property type="entry name" value="NAD_Glu_DH_bac"/>
</dbReference>
<evidence type="ECO:0000259" key="5">
    <source>
        <dbReference type="Pfam" id="PF21075"/>
    </source>
</evidence>
<dbReference type="GO" id="GO:0006538">
    <property type="term" value="P:L-glutamate catabolic process"/>
    <property type="evidence" value="ECO:0007669"/>
    <property type="project" value="InterPro"/>
</dbReference>
<dbReference type="InterPro" id="IPR049064">
    <property type="entry name" value="NAD_Glu_DH_ACT3"/>
</dbReference>
<feature type="coiled-coil region" evidence="2">
    <location>
        <begin position="711"/>
        <end position="738"/>
    </location>
</feature>
<dbReference type="Pfam" id="PF21073">
    <property type="entry name" value="GDH_HM1"/>
    <property type="match status" value="1"/>
</dbReference>
<evidence type="ECO:0000313" key="9">
    <source>
        <dbReference type="Proteomes" id="UP000245728"/>
    </source>
</evidence>
<name>A0A2S2E4H0_9ALTE</name>
<feature type="domain" description="NAD-glutamate dehydrogenase ACT3" evidence="7">
    <location>
        <begin position="548"/>
        <end position="627"/>
    </location>
</feature>
<dbReference type="EC" id="1.4.1.2" evidence="8"/>
<feature type="domain" description="NAD-glutamate dehydrogenase ACT2" evidence="6">
    <location>
        <begin position="403"/>
        <end position="492"/>
    </location>
</feature>
<dbReference type="InterPro" id="IPR049062">
    <property type="entry name" value="NAD_Glu_DH_ACT2"/>
</dbReference>
<dbReference type="GO" id="GO:0004069">
    <property type="term" value="F:L-aspartate:2-oxoglutarate aminotransferase activity"/>
    <property type="evidence" value="ECO:0007669"/>
    <property type="project" value="InterPro"/>
</dbReference>
<feature type="domain" description="NAD-specific glutamate dehydrogenase C-terminal" evidence="4">
    <location>
        <begin position="1265"/>
        <end position="1601"/>
    </location>
</feature>
<dbReference type="Pfam" id="PF21075">
    <property type="entry name" value="GDH_ACT1"/>
    <property type="match status" value="1"/>
</dbReference>
<evidence type="ECO:0000259" key="4">
    <source>
        <dbReference type="Pfam" id="PF21074"/>
    </source>
</evidence>
<keyword evidence="9" id="KW-1185">Reference proteome</keyword>
<dbReference type="SUPFAM" id="SSF51735">
    <property type="entry name" value="NAD(P)-binding Rossmann-fold domains"/>
    <property type="match status" value="1"/>
</dbReference>
<dbReference type="PANTHER" id="PTHR43403:SF1">
    <property type="entry name" value="NAD-SPECIFIC GLUTAMATE DEHYDROGENASE"/>
    <property type="match status" value="1"/>
</dbReference>
<dbReference type="Proteomes" id="UP000245728">
    <property type="component" value="Chromosome"/>
</dbReference>
<accession>A0A2S2E4H0</accession>
<dbReference type="Pfam" id="PF21077">
    <property type="entry name" value="GDH_ACT3"/>
    <property type="match status" value="1"/>
</dbReference>
<dbReference type="InterPro" id="IPR036291">
    <property type="entry name" value="NAD(P)-bd_dom_sf"/>
</dbReference>
<dbReference type="InterPro" id="IPR028971">
    <property type="entry name" value="NAD-GDH_cat"/>
</dbReference>
<dbReference type="Pfam" id="PF05088">
    <property type="entry name" value="Bac_GDH_CD"/>
    <property type="match status" value="1"/>
</dbReference>
<dbReference type="InterPro" id="IPR049059">
    <property type="entry name" value="NAD_Glu_DH_HM1"/>
</dbReference>
<dbReference type="Pfam" id="PF21079">
    <property type="entry name" value="GDH_HM2"/>
    <property type="match status" value="1"/>
</dbReference>
<dbReference type="Pfam" id="PF21076">
    <property type="entry name" value="GDH_ACT2"/>
    <property type="match status" value="1"/>
</dbReference>
<keyword evidence="1 8" id="KW-0560">Oxidoreductase</keyword>
<dbReference type="Pfam" id="PF21078">
    <property type="entry name" value="GDH_HM3"/>
    <property type="match status" value="1"/>
</dbReference>
<proteinExistence type="predicted"/>
<dbReference type="InterPro" id="IPR046346">
    <property type="entry name" value="Aminoacid_DH-like_N_sf"/>
</dbReference>
<dbReference type="Pfam" id="PF21074">
    <property type="entry name" value="GDH_C"/>
    <property type="match status" value="1"/>
</dbReference>
<reference evidence="8 9" key="1">
    <citation type="submission" date="2018-05" db="EMBL/GenBank/DDBJ databases">
        <title>Salinimonas sp. HMF8227 Genome sequencing and assembly.</title>
        <authorList>
            <person name="Kang H."/>
            <person name="Kang J."/>
            <person name="Cha I."/>
            <person name="Kim H."/>
            <person name="Joh K."/>
        </authorList>
    </citation>
    <scope>NUCLEOTIDE SEQUENCE [LARGE SCALE GENOMIC DNA]</scope>
    <source>
        <strain evidence="8 9">HMF8227</strain>
    </source>
</reference>
<evidence type="ECO:0000313" key="8">
    <source>
        <dbReference type="EMBL" id="AWL11897.1"/>
    </source>
</evidence>
<dbReference type="KEGG" id="salh:HMF8227_01422"/>
<dbReference type="EMBL" id="CP029347">
    <property type="protein sequence ID" value="AWL11897.1"/>
    <property type="molecule type" value="Genomic_DNA"/>
</dbReference>
<protein>
    <submittedName>
        <fullName evidence="8">Glutamate dehydrogenase</fullName>
        <ecNumber evidence="8">1.4.1.2</ecNumber>
    </submittedName>
</protein>
<dbReference type="InterPro" id="IPR048381">
    <property type="entry name" value="GDH_C"/>
</dbReference>
<feature type="domain" description="NAD-glutamate dehydrogenase catalytic" evidence="3">
    <location>
        <begin position="725"/>
        <end position="1219"/>
    </location>
</feature>
<sequence length="1608" mass="183732">MTVANSQHSVLLENVYKLIRKNVDKTQAPMVEQFAQTLFRNISADDLESRVDSDLYGATLSLWNEFIQFNESTPYINVFNPEVAKHGWQSGHSIIEIIVDDMPFLVDSVRMAINRLSITAHLLLHTPINVKRDKQHRLQGILERDEKGLKQTVFLIEIDRQTSKKALDTITKELKSVLEEVSLAVSDWSGMMDRLDEIIAGYGKAPCPAGDEAQQQSLAFLKWIRDHNFTLMGYRHYNAKAIEGDHRWISDDDSSLGLMKNSISNRERLLSNLPLSARQETLSNNPLILTKTNSKSRVHRPAYMDYIGIKEFDKSGNVVGEHRFIGLFSSTFYNASANEVPVLKNKIERICNDSGFEKGSHAYKAFLNILETYPRDELLQAKEKELGQIILGILQMQERGISRLFVRKDVFGRFYSCMVFVPREQYNTQLRKETQQLLKNYLNSDEEVEFTTYFSESVYARTHYIVRVKNNNVEINVKEIEKNIIELTKSWNDKLSAALRSGYGEAKGKKLDEYYNQAFTRSYKEHNLPTTAVVDIEKLEALDDNHTLDMLFYRPQEESSDSKVVKLKLFHRKEPIHLSAVLPMLEHFGLRVIDESPFEVKSADGRVNWIMDFSMLHSNSHKMSLEQAQDLFQDAFSKVWYNHLEDDSFNRLVLGAGLSGRKVTILRAYAKYMRQTGSSFSKNYIARTLDNYPDIARLIVNLFEQRFDPQAKRTEKKVEKLQNDIKEKLDSVSNLDDDRIIRRYVDMVMATLRTNFYQANEAGEDKAYVSFKVLPELIPEMPLPLPKYEIFVYSPRVEGVHLRGGRVARGGLRWSDRQEDFRTEVLGLVKAQQVKNTVIVPVGAKGGFVCKALPKKGGRDAFFKEGQACYKTFIRGLLDVTDNIVQGEVVPPKDVVRHDDDDTYLVVAADKGTATFSDIANGIAQEYNFWLGDAFASGGSVGYDHKGMGITARGAWESVKRHFREMGIDCQTQDFTCIAVGDMAGDVFGNGMLLSEHTRLVAAFNHMHIFFDPSPDAATSYKERQRLFEDPSLNWADYDTKLISKGGGVFSRASKSINLTPEMKKWLGTKKQAMTPNELIHNILQMEVDLFWNGGIGTYVKSSKESHADVGDRANDDLRVNGKQLNAKIVGEGGNLGLTQLGRIEFAAKGGRVNTDFVDNVGGVDCSDNEVNIKILLNALVQNGDLTLKQRNQLLYDMTDDVADIVLQDCYRQTQSLSISELGSAARLKEQMRFIHGLEKEGKLNRELEFIPSDDELSERQAANRGLTRPELSVLLAYGKMVMKERLNIPEITDNPYHANLVVNAFPQKVQERFEEQIYEHPLKAEIVATKLTNNMLNDMGLNFAFRIQEETGATIQEVVNAYAVVKEVFRFHELWEKIETLDNKIDADVQLRMLDDMRRTLRRASRWYLRHGSKSKPIEQAVAEFEPVYQDLYKNIEKYLVDSEYKELEEKTLKLTKHGVPDDIAYQVASLSNIFCVLDLAQIIEQENKPTALVATLYFTLGNRLQLHWFLDQINAQDVTNHWQALARASYREELDWQQRALTSVLLKFGGDKTNAEDILDGWFDTHENLLERWYHMMSEFKTSSTHEFAKFSVALRELMLLSLNCA</sequence>
<dbReference type="GO" id="GO:0004352">
    <property type="term" value="F:glutamate dehydrogenase (NAD+) activity"/>
    <property type="evidence" value="ECO:0007669"/>
    <property type="project" value="UniProtKB-EC"/>
</dbReference>
<organism evidence="8 9">
    <name type="scientific">Saliniradius amylolyticus</name>
    <dbReference type="NCBI Taxonomy" id="2183582"/>
    <lineage>
        <taxon>Bacteria</taxon>
        <taxon>Pseudomonadati</taxon>
        <taxon>Pseudomonadota</taxon>
        <taxon>Gammaproteobacteria</taxon>
        <taxon>Alteromonadales</taxon>
        <taxon>Alteromonadaceae</taxon>
        <taxon>Saliniradius</taxon>
    </lineage>
</organism>
<evidence type="ECO:0000259" key="6">
    <source>
        <dbReference type="Pfam" id="PF21076"/>
    </source>
</evidence>
<evidence type="ECO:0000259" key="3">
    <source>
        <dbReference type="Pfam" id="PF05088"/>
    </source>
</evidence>
<dbReference type="InterPro" id="IPR024727">
    <property type="entry name" value="NAD_Glu_DH_N_ACT1"/>
</dbReference>